<gene>
    <name evidence="1" type="ORF">X975_13136</name>
</gene>
<sequence length="59" mass="6611">MYTCLMVANLVISSFSFSRSSSLWFFLCHLDPATVVGILPVILTRCGIEHLELISALFF</sequence>
<evidence type="ECO:0000313" key="2">
    <source>
        <dbReference type="Proteomes" id="UP000054359"/>
    </source>
</evidence>
<feature type="non-terminal residue" evidence="1">
    <location>
        <position position="59"/>
    </location>
</feature>
<name>A0A087TA02_STEMI</name>
<accession>A0A087TA02</accession>
<reference evidence="1 2" key="1">
    <citation type="submission" date="2013-11" db="EMBL/GenBank/DDBJ databases">
        <title>Genome sequencing of Stegodyphus mimosarum.</title>
        <authorList>
            <person name="Bechsgaard J."/>
        </authorList>
    </citation>
    <scope>NUCLEOTIDE SEQUENCE [LARGE SCALE GENOMIC DNA]</scope>
</reference>
<keyword evidence="2" id="KW-1185">Reference proteome</keyword>
<organism evidence="1 2">
    <name type="scientific">Stegodyphus mimosarum</name>
    <name type="common">African social velvet spider</name>
    <dbReference type="NCBI Taxonomy" id="407821"/>
    <lineage>
        <taxon>Eukaryota</taxon>
        <taxon>Metazoa</taxon>
        <taxon>Ecdysozoa</taxon>
        <taxon>Arthropoda</taxon>
        <taxon>Chelicerata</taxon>
        <taxon>Arachnida</taxon>
        <taxon>Araneae</taxon>
        <taxon>Araneomorphae</taxon>
        <taxon>Entelegynae</taxon>
        <taxon>Eresoidea</taxon>
        <taxon>Eresidae</taxon>
        <taxon>Stegodyphus</taxon>
    </lineage>
</organism>
<protein>
    <submittedName>
        <fullName evidence="1">Uncharacterized protein</fullName>
    </submittedName>
</protein>
<dbReference type="EMBL" id="KK114226">
    <property type="protein sequence ID" value="KFM61941.1"/>
    <property type="molecule type" value="Genomic_DNA"/>
</dbReference>
<dbReference type="AlphaFoldDB" id="A0A087TA02"/>
<evidence type="ECO:0000313" key="1">
    <source>
        <dbReference type="EMBL" id="KFM61941.1"/>
    </source>
</evidence>
<dbReference type="Proteomes" id="UP000054359">
    <property type="component" value="Unassembled WGS sequence"/>
</dbReference>
<proteinExistence type="predicted"/>